<keyword evidence="3" id="KW-0949">S-adenosyl-L-methionine</keyword>
<keyword evidence="2" id="KW-0808">Transferase</keyword>
<dbReference type="PANTHER" id="PTHR13271">
    <property type="entry name" value="UNCHARACTERIZED PUTATIVE METHYLTRANSFERASE"/>
    <property type="match status" value="1"/>
</dbReference>
<gene>
    <name evidence="6" type="ORF">CCOS01_00069</name>
</gene>
<evidence type="ECO:0000259" key="5">
    <source>
        <dbReference type="PROSITE" id="PS50280"/>
    </source>
</evidence>
<dbReference type="AlphaFoldDB" id="A0AAJ0E5S5"/>
<keyword evidence="1" id="KW-0489">Methyltransferase</keyword>
<evidence type="ECO:0000256" key="1">
    <source>
        <dbReference type="ARBA" id="ARBA00022603"/>
    </source>
</evidence>
<feature type="domain" description="SET" evidence="5">
    <location>
        <begin position="28"/>
        <end position="274"/>
    </location>
</feature>
<accession>A0AAJ0E5S5</accession>
<organism evidence="6 7">
    <name type="scientific">Colletotrichum costaricense</name>
    <dbReference type="NCBI Taxonomy" id="1209916"/>
    <lineage>
        <taxon>Eukaryota</taxon>
        <taxon>Fungi</taxon>
        <taxon>Dikarya</taxon>
        <taxon>Ascomycota</taxon>
        <taxon>Pezizomycotina</taxon>
        <taxon>Sordariomycetes</taxon>
        <taxon>Hypocreomycetidae</taxon>
        <taxon>Glomerellales</taxon>
        <taxon>Glomerellaceae</taxon>
        <taxon>Colletotrichum</taxon>
        <taxon>Colletotrichum acutatum species complex</taxon>
    </lineage>
</organism>
<comment type="caution">
    <text evidence="6">The sequence shown here is derived from an EMBL/GenBank/DDBJ whole genome shotgun (WGS) entry which is preliminary data.</text>
</comment>
<protein>
    <submittedName>
        <fullName evidence="6">SET domain-containing protein</fullName>
    </submittedName>
</protein>
<dbReference type="Pfam" id="PF00856">
    <property type="entry name" value="SET"/>
    <property type="match status" value="1"/>
</dbReference>
<dbReference type="GO" id="GO:0005634">
    <property type="term" value="C:nucleus"/>
    <property type="evidence" value="ECO:0007669"/>
    <property type="project" value="TreeGrafter"/>
</dbReference>
<feature type="compositionally biased region" description="Basic residues" evidence="4">
    <location>
        <begin position="468"/>
        <end position="481"/>
    </location>
</feature>
<dbReference type="InterPro" id="IPR001214">
    <property type="entry name" value="SET_dom"/>
</dbReference>
<dbReference type="InterPro" id="IPR036464">
    <property type="entry name" value="Rubisco_LSMT_subst-bd_sf"/>
</dbReference>
<evidence type="ECO:0000313" key="6">
    <source>
        <dbReference type="EMBL" id="KAK1538755.1"/>
    </source>
</evidence>
<evidence type="ECO:0000313" key="7">
    <source>
        <dbReference type="Proteomes" id="UP001240678"/>
    </source>
</evidence>
<dbReference type="InterPro" id="IPR044430">
    <property type="entry name" value="SETD6_SET"/>
</dbReference>
<reference evidence="6 7" key="1">
    <citation type="submission" date="2016-10" db="EMBL/GenBank/DDBJ databases">
        <title>The genome sequence of Colletotrichum fioriniae PJ7.</title>
        <authorList>
            <person name="Baroncelli R."/>
        </authorList>
    </citation>
    <scope>NUCLEOTIDE SEQUENCE [LARGE SCALE GENOMIC DNA]</scope>
    <source>
        <strain evidence="6 7">IMI 309622</strain>
    </source>
</reference>
<keyword evidence="7" id="KW-1185">Reference proteome</keyword>
<dbReference type="EMBL" id="MOOE01000001">
    <property type="protein sequence ID" value="KAK1538755.1"/>
    <property type="molecule type" value="Genomic_DNA"/>
</dbReference>
<dbReference type="GO" id="GO:0016279">
    <property type="term" value="F:protein-lysine N-methyltransferase activity"/>
    <property type="evidence" value="ECO:0007669"/>
    <property type="project" value="InterPro"/>
</dbReference>
<dbReference type="Gene3D" id="3.90.1410.10">
    <property type="entry name" value="set domain protein methyltransferase, domain 1"/>
    <property type="match status" value="1"/>
</dbReference>
<dbReference type="CDD" id="cd19178">
    <property type="entry name" value="SET_SETD6"/>
    <property type="match status" value="1"/>
</dbReference>
<dbReference type="GO" id="GO:0032259">
    <property type="term" value="P:methylation"/>
    <property type="evidence" value="ECO:0007669"/>
    <property type="project" value="UniProtKB-KW"/>
</dbReference>
<evidence type="ECO:0000256" key="3">
    <source>
        <dbReference type="ARBA" id="ARBA00022691"/>
    </source>
</evidence>
<dbReference type="SUPFAM" id="SSF82199">
    <property type="entry name" value="SET domain"/>
    <property type="match status" value="1"/>
</dbReference>
<dbReference type="PANTHER" id="PTHR13271:SF34">
    <property type="entry name" value="N-LYSINE METHYLTRANSFERASE SETD6"/>
    <property type="match status" value="1"/>
</dbReference>
<dbReference type="Proteomes" id="UP001240678">
    <property type="component" value="Unassembled WGS sequence"/>
</dbReference>
<evidence type="ECO:0000256" key="4">
    <source>
        <dbReference type="SAM" id="MobiDB-lite"/>
    </source>
</evidence>
<dbReference type="FunFam" id="3.90.1410.10:FF:000007">
    <property type="entry name" value="Ribosomal lysine N-methyltransferase 4"/>
    <property type="match status" value="1"/>
</dbReference>
<feature type="region of interest" description="Disordered" evidence="4">
    <location>
        <begin position="457"/>
        <end position="497"/>
    </location>
</feature>
<evidence type="ECO:0000256" key="2">
    <source>
        <dbReference type="ARBA" id="ARBA00022679"/>
    </source>
</evidence>
<dbReference type="InterPro" id="IPR046341">
    <property type="entry name" value="SET_dom_sf"/>
</dbReference>
<dbReference type="PROSITE" id="PS50280">
    <property type="entry name" value="SET"/>
    <property type="match status" value="1"/>
</dbReference>
<dbReference type="SUPFAM" id="SSF81822">
    <property type="entry name" value="RuBisCo LSMT C-terminal, substrate-binding domain"/>
    <property type="match status" value="1"/>
</dbReference>
<dbReference type="InterPro" id="IPR050600">
    <property type="entry name" value="SETD3_SETD6_MTase"/>
</dbReference>
<dbReference type="GeneID" id="85331813"/>
<dbReference type="RefSeq" id="XP_060319704.1">
    <property type="nucleotide sequence ID" value="XM_060448266.1"/>
</dbReference>
<dbReference type="Pfam" id="PF09273">
    <property type="entry name" value="Rubis-subs-bind"/>
    <property type="match status" value="1"/>
</dbReference>
<dbReference type="Gene3D" id="3.90.1420.10">
    <property type="entry name" value="Rubisco LSMT, substrate-binding domain"/>
    <property type="match status" value="1"/>
</dbReference>
<sequence>MAAGGDFQTTSQRFLSWFKSLPGAIFHDDIQIVDLRGQNAGRGIVATKDIAPETVLFTIPRKSIINVETSELPKKIPQVFTGNDGDDEDMENEPLDSWGSLILVMIYEYLQGDASPWKPYFEVLPERFDTLMFWETSELEYLKGSASLSKIGKEEADDMFRSRILSVIAANPAVFYPAGASEMAEAELLQLAHRMGSIIMAYAFDLENEEEPEEEEEEWVEDREGKSMLGMVPMADILNADAEFNAHVNHGDNDLSVTALRTIRAGEEILNYYGPHPNSELLRRYGYVTPKHSRYDVVEIPWDLVQSVLNEQLKLTDEVWKQVGEYIDSEDLEDVFVLERESGEPDSEGRLTTPAKVQEVSAELEEQLKGILKLLKKMNADLIPDKRKRDEIYQHVVVSTLQKLLAQYPTTAEQDEALLASGSLTTRQRMAVEVRLGEKRLLKEALQVVGTCGSVEEAAGEEEADRASKRRSGSRKHGRRSDKKDKDHKPRQSSGRQEAVPDIYFSFLFVVNELNILDGYNFGDSCGNTRPPDSADGYGEERAGIVWRYTDGVIAPAGNEFFWNREAMGRPGAICSQLLGAEEPTALQEYKTYSVFNCWRFLPCLVTNVDISAVDEPYPGGFHSIAFEKPDQTAPGVTRIVSPGGPQRHVSGTQPSWIPHLLPHTFATPDSSAPRSIGLGGDLPIILALLALMKRPGDTERVFWDGLWNRNGFHERRSSRADPDPTGSPRGVMVQICCDSYNDNSTTEMIEGFEAGCCVIFG</sequence>
<dbReference type="InterPro" id="IPR015353">
    <property type="entry name" value="Rubisco_LSMT_subst-bd"/>
</dbReference>
<name>A0AAJ0E5S5_9PEZI</name>
<proteinExistence type="predicted"/>